<dbReference type="InterPro" id="IPR011050">
    <property type="entry name" value="Pectin_lyase_fold/virulence"/>
</dbReference>
<proteinExistence type="predicted"/>
<evidence type="ECO:0000313" key="3">
    <source>
        <dbReference type="Proteomes" id="UP000000784"/>
    </source>
</evidence>
<reference evidence="2 3" key="1">
    <citation type="journal article" date="2004" name="Appl. Environ. Microbiol.">
        <title>Mineralization of individual congeners of linear alkylbenzenesulfonate by defined pairs of heterotrophic bacteria.</title>
        <authorList>
            <person name="Schleheck D."/>
            <person name="Knepper T.P."/>
            <person name="Fischer K."/>
            <person name="Cook A.M."/>
        </authorList>
    </citation>
    <scope>NUCLEOTIDE SEQUENCE [LARGE SCALE GENOMIC DNA]</scope>
    <source>
        <strain evidence="3">DSM 14801 / SPH-1</strain>
    </source>
</reference>
<feature type="chain" id="PRO_5002733030" evidence="1">
    <location>
        <begin position="34"/>
        <end position="248"/>
    </location>
</feature>
<organism evidence="2 3">
    <name type="scientific">Delftia acidovorans (strain DSM 14801 / SPH-1)</name>
    <dbReference type="NCBI Taxonomy" id="398578"/>
    <lineage>
        <taxon>Bacteria</taxon>
        <taxon>Pseudomonadati</taxon>
        <taxon>Pseudomonadota</taxon>
        <taxon>Betaproteobacteria</taxon>
        <taxon>Burkholderiales</taxon>
        <taxon>Comamonadaceae</taxon>
        <taxon>Delftia</taxon>
    </lineage>
</organism>
<protein>
    <submittedName>
        <fullName evidence="2">Putative outer membrane protein B</fullName>
    </submittedName>
</protein>
<sequence length="248" mass="25092">MSFMPRAPFPSSRGWAALIVCASAALASSGAWAQATRTWVSGVGDDVNPCSRTAPCKTFAGAISKTAAKGEINVLDPGGFGAITITKSITIDGSGGAIAGVLVSGTNGITVSANPSDTVVLRSLDINGVDQGLSGVNILQAGKVVVENVKIQGFAQAAVRVDAAATNTSVLVQGSQLLGNVQPVQGDAARAAISVQSTTAQVYLSNTTVFGNDKAFNAVAGGKITSFNNNRVMGNTQDSAPTDTVYER</sequence>
<dbReference type="Proteomes" id="UP000000784">
    <property type="component" value="Chromosome"/>
</dbReference>
<dbReference type="Gene3D" id="2.160.20.10">
    <property type="entry name" value="Single-stranded right-handed beta-helix, Pectin lyase-like"/>
    <property type="match status" value="1"/>
</dbReference>
<dbReference type="EMBL" id="CP000884">
    <property type="protein sequence ID" value="ABX33417.1"/>
    <property type="molecule type" value="Genomic_DNA"/>
</dbReference>
<dbReference type="KEGG" id="dac:Daci_0771"/>
<dbReference type="eggNOG" id="ENOG5031K11">
    <property type="taxonomic scope" value="Bacteria"/>
</dbReference>
<keyword evidence="3" id="KW-1185">Reference proteome</keyword>
<reference evidence="3" key="2">
    <citation type="submission" date="2007-11" db="EMBL/GenBank/DDBJ databases">
        <title>Complete sequence of Delftia acidovorans DSM 14801 / SPH-1.</title>
        <authorList>
            <person name="Copeland A."/>
            <person name="Lucas S."/>
            <person name="Lapidus A."/>
            <person name="Barry K."/>
            <person name="Glavina del Rio T."/>
            <person name="Dalin E."/>
            <person name="Tice H."/>
            <person name="Pitluck S."/>
            <person name="Lowry S."/>
            <person name="Clum A."/>
            <person name="Schmutz J."/>
            <person name="Larimer F."/>
            <person name="Land M."/>
            <person name="Hauser L."/>
            <person name="Kyrpides N."/>
            <person name="Kim E."/>
            <person name="Schleheck D."/>
            <person name="Richardson P."/>
        </authorList>
    </citation>
    <scope>NUCLEOTIDE SEQUENCE [LARGE SCALE GENOMIC DNA]</scope>
    <source>
        <strain evidence="3">DSM 14801 / SPH-1</strain>
    </source>
</reference>
<name>A9BS07_DELAS</name>
<accession>A9BS07</accession>
<feature type="signal peptide" evidence="1">
    <location>
        <begin position="1"/>
        <end position="33"/>
    </location>
</feature>
<dbReference type="AlphaFoldDB" id="A9BS07"/>
<evidence type="ECO:0000256" key="1">
    <source>
        <dbReference type="SAM" id="SignalP"/>
    </source>
</evidence>
<gene>
    <name evidence="2" type="ordered locus">Daci_0771</name>
</gene>
<evidence type="ECO:0000313" key="2">
    <source>
        <dbReference type="EMBL" id="ABX33417.1"/>
    </source>
</evidence>
<dbReference type="InterPro" id="IPR012334">
    <property type="entry name" value="Pectin_lyas_fold"/>
</dbReference>
<keyword evidence="1" id="KW-0732">Signal</keyword>
<dbReference type="HOGENOM" id="CLU_078202_0_0_4"/>
<dbReference type="STRING" id="398578.Daci_0771"/>
<dbReference type="SUPFAM" id="SSF51126">
    <property type="entry name" value="Pectin lyase-like"/>
    <property type="match status" value="1"/>
</dbReference>